<evidence type="ECO:0000256" key="5">
    <source>
        <dbReference type="ARBA" id="ARBA00023163"/>
    </source>
</evidence>
<keyword evidence="5 7" id="KW-0804">Transcription</keyword>
<evidence type="ECO:0000256" key="4">
    <source>
        <dbReference type="ARBA" id="ARBA00023159"/>
    </source>
</evidence>
<name>A0A397SZR8_9GLOM</name>
<comment type="similarity">
    <text evidence="2 7">Belongs to the Mediator complex subunit 1 family.</text>
</comment>
<accession>A0A397SZR8</accession>
<keyword evidence="3 7" id="KW-0805">Transcription regulation</keyword>
<feature type="domain" description="Mediator complex subunit Med1" evidence="8">
    <location>
        <begin position="2"/>
        <end position="258"/>
    </location>
</feature>
<evidence type="ECO:0000313" key="10">
    <source>
        <dbReference type="Proteomes" id="UP000265703"/>
    </source>
</evidence>
<evidence type="ECO:0000256" key="6">
    <source>
        <dbReference type="ARBA" id="ARBA00023242"/>
    </source>
</evidence>
<dbReference type="GO" id="GO:0003712">
    <property type="term" value="F:transcription coregulator activity"/>
    <property type="evidence" value="ECO:0007669"/>
    <property type="project" value="InterPro"/>
</dbReference>
<comment type="subcellular location">
    <subcellularLocation>
        <location evidence="1 7">Nucleus</location>
    </subcellularLocation>
</comment>
<evidence type="ECO:0000256" key="3">
    <source>
        <dbReference type="ARBA" id="ARBA00023015"/>
    </source>
</evidence>
<dbReference type="EMBL" id="QKYT01000225">
    <property type="protein sequence ID" value="RIA89307.1"/>
    <property type="molecule type" value="Genomic_DNA"/>
</dbReference>
<keyword evidence="4 7" id="KW-0010">Activator</keyword>
<organism evidence="9 10">
    <name type="scientific">Glomus cerebriforme</name>
    <dbReference type="NCBI Taxonomy" id="658196"/>
    <lineage>
        <taxon>Eukaryota</taxon>
        <taxon>Fungi</taxon>
        <taxon>Fungi incertae sedis</taxon>
        <taxon>Mucoromycota</taxon>
        <taxon>Glomeromycotina</taxon>
        <taxon>Glomeromycetes</taxon>
        <taxon>Glomerales</taxon>
        <taxon>Glomeraceae</taxon>
        <taxon>Glomus</taxon>
    </lineage>
</organism>
<dbReference type="STRING" id="658196.A0A397SZR8"/>
<reference evidence="9 10" key="1">
    <citation type="submission" date="2018-06" db="EMBL/GenBank/DDBJ databases">
        <title>Comparative genomics reveals the genomic features of Rhizophagus irregularis, R. cerebriforme, R. diaphanum and Gigaspora rosea, and their symbiotic lifestyle signature.</title>
        <authorList>
            <person name="Morin E."/>
            <person name="San Clemente H."/>
            <person name="Chen E.C.H."/>
            <person name="De La Providencia I."/>
            <person name="Hainaut M."/>
            <person name="Kuo A."/>
            <person name="Kohler A."/>
            <person name="Murat C."/>
            <person name="Tang N."/>
            <person name="Roy S."/>
            <person name="Loubradou J."/>
            <person name="Henrissat B."/>
            <person name="Grigoriev I.V."/>
            <person name="Corradi N."/>
            <person name="Roux C."/>
            <person name="Martin F.M."/>
        </authorList>
    </citation>
    <scope>NUCLEOTIDE SEQUENCE [LARGE SCALE GENOMIC DNA]</scope>
    <source>
        <strain evidence="9 10">DAOM 227022</strain>
    </source>
</reference>
<dbReference type="InterPro" id="IPR019680">
    <property type="entry name" value="Mediator_Med1"/>
</dbReference>
<proteinExistence type="inferred from homology"/>
<keyword evidence="6 7" id="KW-0539">Nucleus</keyword>
<evidence type="ECO:0000256" key="1">
    <source>
        <dbReference type="ARBA" id="ARBA00004123"/>
    </source>
</evidence>
<dbReference type="Proteomes" id="UP000265703">
    <property type="component" value="Unassembled WGS sequence"/>
</dbReference>
<comment type="function">
    <text evidence="7">Component of the Mediator complex, a coactivator involved in the regulated transcription of nearly all RNA polymerase II-dependent genes. Mediator functions as a bridge to convey information from gene-specific regulatory proteins to the basal RNA polymerase II transcription machinery. Mediator is recruited to promoters by direct interactions with regulatory proteins and serves as a scaffold for the assembly of a functional preinitiation complex with RNA polymerase II and the general transcription factors.</text>
</comment>
<evidence type="ECO:0000259" key="8">
    <source>
        <dbReference type="Pfam" id="PF10744"/>
    </source>
</evidence>
<evidence type="ECO:0000313" key="9">
    <source>
        <dbReference type="EMBL" id="RIA89307.1"/>
    </source>
</evidence>
<keyword evidence="10" id="KW-1185">Reference proteome</keyword>
<sequence length="263" mass="30275">MSGLIIVVDIKYDETSNRIIKVDVSYATDARQNDKDDRVDNLLTQQLSDFKQFNLFKKNLETLKALETMSKLIGPVDCFHCIKCISNDIKAIYEKELAATNGDVPKILTEGHGLPLFHVDRVGPSIAYWAPKHRITEIDWGIIKDIIIQGETHESFRSLHRMWISMEKSRTPHFFLPPDRHHYLLDDETDNEIEFIENYFLNPEMQFSLLPPLKFLQPQPKENSTIFSSALIEFVVWLDPPVYVSDNVARIIGNFAGVVNRGN</sequence>
<comment type="caution">
    <text evidence="9">The sequence shown here is derived from an EMBL/GenBank/DDBJ whole genome shotgun (WGS) entry which is preliminary data.</text>
</comment>
<gene>
    <name evidence="9" type="ORF">C1645_204227</name>
</gene>
<dbReference type="Pfam" id="PF10744">
    <property type="entry name" value="Med1"/>
    <property type="match status" value="1"/>
</dbReference>
<dbReference type="OrthoDB" id="2281547at2759"/>
<dbReference type="AlphaFoldDB" id="A0A397SZR8"/>
<evidence type="ECO:0000256" key="7">
    <source>
        <dbReference type="RuleBase" id="RU364059"/>
    </source>
</evidence>
<protein>
    <recommendedName>
        <fullName evidence="7">Mediator of RNA polymerase II transcription subunit 1</fullName>
    </recommendedName>
    <alternativeName>
        <fullName evidence="7">Mediator complex subunit 1</fullName>
    </alternativeName>
</protein>
<dbReference type="GO" id="GO:0016592">
    <property type="term" value="C:mediator complex"/>
    <property type="evidence" value="ECO:0007669"/>
    <property type="project" value="InterPro"/>
</dbReference>
<dbReference type="GO" id="GO:0045944">
    <property type="term" value="P:positive regulation of transcription by RNA polymerase II"/>
    <property type="evidence" value="ECO:0007669"/>
    <property type="project" value="UniProtKB-ARBA"/>
</dbReference>
<evidence type="ECO:0000256" key="2">
    <source>
        <dbReference type="ARBA" id="ARBA00006210"/>
    </source>
</evidence>